<keyword evidence="5 8" id="KW-0804">Transcription</keyword>
<evidence type="ECO:0000256" key="6">
    <source>
        <dbReference type="ARBA" id="ARBA00023204"/>
    </source>
</evidence>
<dbReference type="Gene3D" id="3.30.70.2610">
    <property type="match status" value="1"/>
</dbReference>
<dbReference type="GO" id="GO:0006289">
    <property type="term" value="P:nucleotide-excision repair"/>
    <property type="evidence" value="ECO:0007669"/>
    <property type="project" value="InterPro"/>
</dbReference>
<keyword evidence="7 8" id="KW-0539">Nucleus</keyword>
<evidence type="ECO:0000256" key="2">
    <source>
        <dbReference type="ARBA" id="ARBA00007132"/>
    </source>
</evidence>
<dbReference type="PANTHER" id="PTHR13152">
    <property type="entry name" value="TFIIH, POLYPEPTIDE 4"/>
    <property type="match status" value="1"/>
</dbReference>
<evidence type="ECO:0000256" key="4">
    <source>
        <dbReference type="ARBA" id="ARBA00023015"/>
    </source>
</evidence>
<evidence type="ECO:0000256" key="7">
    <source>
        <dbReference type="ARBA" id="ARBA00023242"/>
    </source>
</evidence>
<dbReference type="GO" id="GO:0000439">
    <property type="term" value="C:transcription factor TFIIH core complex"/>
    <property type="evidence" value="ECO:0007669"/>
    <property type="project" value="InterPro"/>
</dbReference>
<comment type="similarity">
    <text evidence="2 8">Belongs to the TFB2 family.</text>
</comment>
<sequence length="459" mass="54246">MNMNKCESIRIEKINYDIKKLLRNIASSNIDKFFKSEIIVRNIFSSLSPDSQNFILRLIFCNTTITNSIIREWKNLNLKLIKNEIKPLFILNVKDISSSNRVYEINPIFSKTLQTHLLNRSIANVFCQHETETKKLYRDLKYLKNYSIERWSSLLLYLVNPSRSQLLSSTLKDIILKLNLIHYDENKSTNMTKNGFYFLLLDQWKQLWYFFYHYFIILKNANQDIYEILEILYCISDLDTSMLYTLHLSSETQLEFIQILREIGIIYIKSRKQGCFQITPLAKLCRSKYTDNEIDEKCNVDNSHGFIVVQSNFRLVAYTDFELHYEILNIFCKIEYKYPSVIVGTITYNSILNAFSKGLCAKQIVEYLNENLDFRKGAKNSIMPPTVTDQIYLWEKCRNRFKFKNSVMYENFTSTKEYTTFLNFAKESNSLLFVNATKMTIVVSAEGHEKISTKFKRNK</sequence>
<dbReference type="InterPro" id="IPR040662">
    <property type="entry name" value="Tfb2_C"/>
</dbReference>
<dbReference type="PANTHER" id="PTHR13152:SF0">
    <property type="entry name" value="GENERAL TRANSCRIPTION FACTOR IIH SUBUNIT 4"/>
    <property type="match status" value="1"/>
</dbReference>
<evidence type="ECO:0000256" key="3">
    <source>
        <dbReference type="ARBA" id="ARBA00022763"/>
    </source>
</evidence>
<organism evidence="10 11">
    <name type="scientific">Intoshia linei</name>
    <dbReference type="NCBI Taxonomy" id="1819745"/>
    <lineage>
        <taxon>Eukaryota</taxon>
        <taxon>Metazoa</taxon>
        <taxon>Spiralia</taxon>
        <taxon>Lophotrochozoa</taxon>
        <taxon>Mesozoa</taxon>
        <taxon>Orthonectida</taxon>
        <taxon>Rhopaluridae</taxon>
        <taxon>Intoshia</taxon>
    </lineage>
</organism>
<keyword evidence="6 8" id="KW-0234">DNA repair</keyword>
<feature type="domain" description="Transcription factor Tfb2 C-terminal" evidence="9">
    <location>
        <begin position="389"/>
        <end position="452"/>
    </location>
</feature>
<evidence type="ECO:0000256" key="1">
    <source>
        <dbReference type="ARBA" id="ARBA00004123"/>
    </source>
</evidence>
<dbReference type="Pfam" id="PF03849">
    <property type="entry name" value="Tfb2"/>
    <property type="match status" value="1"/>
</dbReference>
<evidence type="ECO:0000259" key="9">
    <source>
        <dbReference type="Pfam" id="PF18307"/>
    </source>
</evidence>
<dbReference type="OrthoDB" id="364513at2759"/>
<gene>
    <name evidence="10" type="ORF">A3Q56_04027</name>
</gene>
<accession>A0A177B1S2</accession>
<dbReference type="Pfam" id="PF18307">
    <property type="entry name" value="Tfb2_C"/>
    <property type="match status" value="1"/>
</dbReference>
<dbReference type="GO" id="GO:0001671">
    <property type="term" value="F:ATPase activator activity"/>
    <property type="evidence" value="ECO:0007669"/>
    <property type="project" value="InterPro"/>
</dbReference>
<dbReference type="AlphaFoldDB" id="A0A177B1S2"/>
<dbReference type="EMBL" id="LWCA01000488">
    <property type="protein sequence ID" value="OAF68225.1"/>
    <property type="molecule type" value="Genomic_DNA"/>
</dbReference>
<keyword evidence="4 8" id="KW-0805">Transcription regulation</keyword>
<dbReference type="Proteomes" id="UP000078046">
    <property type="component" value="Unassembled WGS sequence"/>
</dbReference>
<protein>
    <recommendedName>
        <fullName evidence="8">General transcription factor IIH subunit 4</fullName>
    </recommendedName>
</protein>
<comment type="caution">
    <text evidence="10">The sequence shown here is derived from an EMBL/GenBank/DDBJ whole genome shotgun (WGS) entry which is preliminary data.</text>
</comment>
<comment type="function">
    <text evidence="8">Component of the general transcription and DNA repair factor IIH (TFIIH) core complex which is involved in general and transcription-coupled nucleotide excision repair (NER) of damaged DNA.</text>
</comment>
<keyword evidence="11" id="KW-1185">Reference proteome</keyword>
<evidence type="ECO:0000313" key="11">
    <source>
        <dbReference type="Proteomes" id="UP000078046"/>
    </source>
</evidence>
<comment type="subcellular location">
    <subcellularLocation>
        <location evidence="1 8">Nucleus</location>
    </subcellularLocation>
</comment>
<name>A0A177B1S2_9BILA</name>
<evidence type="ECO:0000256" key="8">
    <source>
        <dbReference type="RuleBase" id="RU364024"/>
    </source>
</evidence>
<dbReference type="GO" id="GO:0005675">
    <property type="term" value="C:transcription factor TFIIH holo complex"/>
    <property type="evidence" value="ECO:0007669"/>
    <property type="project" value="TreeGrafter"/>
</dbReference>
<reference evidence="10 11" key="1">
    <citation type="submission" date="2016-04" db="EMBL/GenBank/DDBJ databases">
        <title>The genome of Intoshia linei affirms orthonectids as highly simplified spiralians.</title>
        <authorList>
            <person name="Mikhailov K.V."/>
            <person name="Slusarev G.S."/>
            <person name="Nikitin M.A."/>
            <person name="Logacheva M.D."/>
            <person name="Penin A."/>
            <person name="Aleoshin V."/>
            <person name="Panchin Y.V."/>
        </authorList>
    </citation>
    <scope>NUCLEOTIDE SEQUENCE [LARGE SCALE GENOMIC DNA]</scope>
    <source>
        <strain evidence="10">Intl2013</strain>
        <tissue evidence="10">Whole animal</tissue>
    </source>
</reference>
<keyword evidence="3 8" id="KW-0227">DNA damage</keyword>
<evidence type="ECO:0000256" key="5">
    <source>
        <dbReference type="ARBA" id="ARBA00023163"/>
    </source>
</evidence>
<evidence type="ECO:0000313" key="10">
    <source>
        <dbReference type="EMBL" id="OAF68225.1"/>
    </source>
</evidence>
<proteinExistence type="inferred from homology"/>
<dbReference type="GO" id="GO:0003690">
    <property type="term" value="F:double-stranded DNA binding"/>
    <property type="evidence" value="ECO:0007669"/>
    <property type="project" value="TreeGrafter"/>
</dbReference>
<dbReference type="InterPro" id="IPR004598">
    <property type="entry name" value="TFIIH_p52/Tfb2"/>
</dbReference>